<dbReference type="PROSITE" id="PS50850">
    <property type="entry name" value="MFS"/>
    <property type="match status" value="1"/>
</dbReference>
<keyword evidence="4 6" id="KW-1133">Transmembrane helix</keyword>
<gene>
    <name evidence="8" type="ORF">LSG31_22710</name>
</gene>
<evidence type="ECO:0000313" key="9">
    <source>
        <dbReference type="Proteomes" id="UP000830167"/>
    </source>
</evidence>
<dbReference type="Proteomes" id="UP000830167">
    <property type="component" value="Chromosome"/>
</dbReference>
<evidence type="ECO:0000256" key="5">
    <source>
        <dbReference type="ARBA" id="ARBA00023136"/>
    </source>
</evidence>
<accession>A0ABY4CK17</accession>
<dbReference type="CDD" id="cd17316">
    <property type="entry name" value="MFS_SV2_like"/>
    <property type="match status" value="1"/>
</dbReference>
<dbReference type="Gene3D" id="1.20.1250.20">
    <property type="entry name" value="MFS general substrate transporter like domains"/>
    <property type="match status" value="2"/>
</dbReference>
<feature type="transmembrane region" description="Helical" evidence="6">
    <location>
        <begin position="140"/>
        <end position="161"/>
    </location>
</feature>
<feature type="domain" description="Major facilitator superfamily (MFS) profile" evidence="7">
    <location>
        <begin position="15"/>
        <end position="399"/>
    </location>
</feature>
<comment type="subcellular location">
    <subcellularLocation>
        <location evidence="1">Cell membrane</location>
        <topology evidence="1">Multi-pass membrane protein</topology>
    </subcellularLocation>
</comment>
<keyword evidence="9" id="KW-1185">Reference proteome</keyword>
<keyword evidence="2" id="KW-0813">Transport</keyword>
<feature type="transmembrane region" description="Helical" evidence="6">
    <location>
        <begin position="106"/>
        <end position="128"/>
    </location>
</feature>
<dbReference type="PROSITE" id="PS00216">
    <property type="entry name" value="SUGAR_TRANSPORT_1"/>
    <property type="match status" value="1"/>
</dbReference>
<feature type="transmembrane region" description="Helical" evidence="6">
    <location>
        <begin position="21"/>
        <end position="44"/>
    </location>
</feature>
<feature type="transmembrane region" description="Helical" evidence="6">
    <location>
        <begin position="81"/>
        <end position="100"/>
    </location>
</feature>
<name>A0ABY4CK17_9BACL</name>
<dbReference type="RefSeq" id="WP_347437328.1">
    <property type="nucleotide sequence ID" value="NZ_CP089291.1"/>
</dbReference>
<feature type="transmembrane region" description="Helical" evidence="6">
    <location>
        <begin position="287"/>
        <end position="304"/>
    </location>
</feature>
<feature type="transmembrane region" description="Helical" evidence="6">
    <location>
        <begin position="222"/>
        <end position="242"/>
    </location>
</feature>
<feature type="transmembrane region" description="Helical" evidence="6">
    <location>
        <begin position="257"/>
        <end position="278"/>
    </location>
</feature>
<proteinExistence type="predicted"/>
<dbReference type="InterPro" id="IPR020846">
    <property type="entry name" value="MFS_dom"/>
</dbReference>
<sequence length="405" mass="44211">MLQTQAEAKISPLRMLVTSGIGLMFDSLDVGILAFVVVVLKNAWHLTAQQVGMLGSINLVGMAVGAAMAGMLADRFGRKNVFLWTLLVYSLATGASALAVGFASLFVLRFLVGWGLGGELPVATTFVLESSPEQERARRVVWLESFWALGSLVSAILSYFVIPTLGWRIAFLIGAVPALYAIVLRRELPESPLFKKLSKTKKESPWSKFSLLWSQTNRTQTIVLWVLWFSILFAYYGMFLWLPSIMVGKGFSVVRSFGYTLLMTLAQFPGYISAAYLVETWGRKKVLVLYSILSAFFSLLFGFAPNTAVLLIAGLGLSFFNLGAIGSLYAFSVEQYPTAYRGTGMGWAMGFGRIGGLIAPYLVGILVGTHVAISSIFGMFFVITLIAALVAWIWGLETKGRASVS</sequence>
<dbReference type="InterPro" id="IPR036259">
    <property type="entry name" value="MFS_trans_sf"/>
</dbReference>
<dbReference type="InterPro" id="IPR005829">
    <property type="entry name" value="Sugar_transporter_CS"/>
</dbReference>
<keyword evidence="3 6" id="KW-0812">Transmembrane</keyword>
<dbReference type="PANTHER" id="PTHR23508:SF10">
    <property type="entry name" value="CARBOXYLIC ACID TRANSPORTER PROTEIN HOMOLOG"/>
    <property type="match status" value="1"/>
</dbReference>
<dbReference type="PANTHER" id="PTHR23508">
    <property type="entry name" value="CARBOXYLIC ACID TRANSPORTER PROTEIN HOMOLOG"/>
    <property type="match status" value="1"/>
</dbReference>
<evidence type="ECO:0000256" key="1">
    <source>
        <dbReference type="ARBA" id="ARBA00004651"/>
    </source>
</evidence>
<dbReference type="EMBL" id="CP089291">
    <property type="protein sequence ID" value="UOF90629.1"/>
    <property type="molecule type" value="Genomic_DNA"/>
</dbReference>
<dbReference type="InterPro" id="IPR011701">
    <property type="entry name" value="MFS"/>
</dbReference>
<feature type="transmembrane region" description="Helical" evidence="6">
    <location>
        <begin position="344"/>
        <end position="367"/>
    </location>
</feature>
<dbReference type="SUPFAM" id="SSF103473">
    <property type="entry name" value="MFS general substrate transporter"/>
    <property type="match status" value="1"/>
</dbReference>
<evidence type="ECO:0000256" key="6">
    <source>
        <dbReference type="SAM" id="Phobius"/>
    </source>
</evidence>
<evidence type="ECO:0000256" key="2">
    <source>
        <dbReference type="ARBA" id="ARBA00022448"/>
    </source>
</evidence>
<dbReference type="Pfam" id="PF07690">
    <property type="entry name" value="MFS_1"/>
    <property type="match status" value="1"/>
</dbReference>
<feature type="transmembrane region" description="Helical" evidence="6">
    <location>
        <begin position="50"/>
        <end position="69"/>
    </location>
</feature>
<feature type="transmembrane region" description="Helical" evidence="6">
    <location>
        <begin position="373"/>
        <end position="396"/>
    </location>
</feature>
<protein>
    <submittedName>
        <fullName evidence="8">MFS transporter</fullName>
    </submittedName>
</protein>
<evidence type="ECO:0000256" key="3">
    <source>
        <dbReference type="ARBA" id="ARBA00022692"/>
    </source>
</evidence>
<evidence type="ECO:0000313" key="8">
    <source>
        <dbReference type="EMBL" id="UOF90629.1"/>
    </source>
</evidence>
<feature type="transmembrane region" description="Helical" evidence="6">
    <location>
        <begin position="167"/>
        <end position="184"/>
    </location>
</feature>
<reference evidence="8" key="1">
    <citation type="submission" date="2021-12" db="EMBL/GenBank/DDBJ databases">
        <title>Alicyclobacillaceae gen. nov., sp. nov., isolated from chalcocite enrichment system.</title>
        <authorList>
            <person name="Jiang Z."/>
        </authorList>
    </citation>
    <scope>NUCLEOTIDE SEQUENCE</scope>
    <source>
        <strain evidence="8">MYW30-H2</strain>
    </source>
</reference>
<organism evidence="8 9">
    <name type="scientific">Fodinisporobacter ferrooxydans</name>
    <dbReference type="NCBI Taxonomy" id="2901836"/>
    <lineage>
        <taxon>Bacteria</taxon>
        <taxon>Bacillati</taxon>
        <taxon>Bacillota</taxon>
        <taxon>Bacilli</taxon>
        <taxon>Bacillales</taxon>
        <taxon>Alicyclobacillaceae</taxon>
        <taxon>Fodinisporobacter</taxon>
    </lineage>
</organism>
<evidence type="ECO:0000256" key="4">
    <source>
        <dbReference type="ARBA" id="ARBA00022989"/>
    </source>
</evidence>
<feature type="transmembrane region" description="Helical" evidence="6">
    <location>
        <begin position="310"/>
        <end position="332"/>
    </location>
</feature>
<keyword evidence="5 6" id="KW-0472">Membrane</keyword>
<evidence type="ECO:0000259" key="7">
    <source>
        <dbReference type="PROSITE" id="PS50850"/>
    </source>
</evidence>